<evidence type="ECO:0008006" key="3">
    <source>
        <dbReference type="Google" id="ProtNLM"/>
    </source>
</evidence>
<evidence type="ECO:0000313" key="2">
    <source>
        <dbReference type="Proteomes" id="UP000275356"/>
    </source>
</evidence>
<dbReference type="EMBL" id="RKHQ01000002">
    <property type="protein sequence ID" value="ROR93675.1"/>
    <property type="molecule type" value="Genomic_DNA"/>
</dbReference>
<name>A0A3N2D1M1_9MICO</name>
<dbReference type="InterPro" id="IPR046040">
    <property type="entry name" value="DUF5998"/>
</dbReference>
<sequence length="191" mass="20010">MFAVSRNDSAASLAKDLRRGGYFPDLIASVLDLAIAGESVVAHLLQPETTFDQAGIRRHLTAAVLTPSRLIVAHVDDHLVDDVPTAMASTEAVPLGEIRSVVVTHGVSNPEDVGQMRRRDLTIALGWGAVQRLDLEPAGCSDPQCEADHGFTGSATSDDLVLRVSADAEGESALLSALAFARALSGATARS</sequence>
<dbReference type="Pfam" id="PF19461">
    <property type="entry name" value="DUF5998"/>
    <property type="match status" value="1"/>
</dbReference>
<organism evidence="1 2">
    <name type="scientific">Salana multivorans</name>
    <dbReference type="NCBI Taxonomy" id="120377"/>
    <lineage>
        <taxon>Bacteria</taxon>
        <taxon>Bacillati</taxon>
        <taxon>Actinomycetota</taxon>
        <taxon>Actinomycetes</taxon>
        <taxon>Micrococcales</taxon>
        <taxon>Beutenbergiaceae</taxon>
        <taxon>Salana</taxon>
    </lineage>
</organism>
<dbReference type="AlphaFoldDB" id="A0A3N2D1M1"/>
<dbReference type="RefSeq" id="WP_123740599.1">
    <property type="nucleotide sequence ID" value="NZ_CALFQU010000046.1"/>
</dbReference>
<reference evidence="1 2" key="1">
    <citation type="submission" date="2018-11" db="EMBL/GenBank/DDBJ databases">
        <title>Sequencing the genomes of 1000 actinobacteria strains.</title>
        <authorList>
            <person name="Klenk H.-P."/>
        </authorList>
    </citation>
    <scope>NUCLEOTIDE SEQUENCE [LARGE SCALE GENOMIC DNA]</scope>
    <source>
        <strain evidence="1 2">DSM 13521</strain>
    </source>
</reference>
<gene>
    <name evidence="1" type="ORF">EDD28_3097</name>
</gene>
<comment type="caution">
    <text evidence="1">The sequence shown here is derived from an EMBL/GenBank/DDBJ whole genome shotgun (WGS) entry which is preliminary data.</text>
</comment>
<proteinExistence type="predicted"/>
<dbReference type="OrthoDB" id="3725224at2"/>
<accession>A0A3N2D1M1</accession>
<keyword evidence="2" id="KW-1185">Reference proteome</keyword>
<evidence type="ECO:0000313" key="1">
    <source>
        <dbReference type="EMBL" id="ROR93675.1"/>
    </source>
</evidence>
<dbReference type="Proteomes" id="UP000275356">
    <property type="component" value="Unassembled WGS sequence"/>
</dbReference>
<protein>
    <recommendedName>
        <fullName evidence="3">Phosphodiesterase</fullName>
    </recommendedName>
</protein>